<gene>
    <name evidence="7" type="ORF">PanWU01x14_055260</name>
</gene>
<dbReference type="STRING" id="3476.A0A2P5DL21"/>
<name>A0A2P5DL21_PARAD</name>
<evidence type="ECO:0000256" key="6">
    <source>
        <dbReference type="SAM" id="Coils"/>
    </source>
</evidence>
<evidence type="ECO:0000256" key="4">
    <source>
        <dbReference type="ARBA" id="ARBA00023089"/>
    </source>
</evidence>
<dbReference type="GO" id="GO:0030154">
    <property type="term" value="P:cell differentiation"/>
    <property type="evidence" value="ECO:0007669"/>
    <property type="project" value="UniProtKB-KW"/>
</dbReference>
<evidence type="ECO:0000256" key="3">
    <source>
        <dbReference type="ARBA" id="ARBA00022782"/>
    </source>
</evidence>
<dbReference type="PANTHER" id="PTHR31791">
    <property type="entry name" value="FRIGIDA-LIKE PROTEIN 3-RELATED"/>
    <property type="match status" value="1"/>
</dbReference>
<sequence>MDKIAQDLRDLELKQGNLCKTFEVLHSQALSGLKELQNNLDSSWKSLRSIFRQLVEREEEVLSREKQLENKEIQFNKERDSRLNQLYGIEKLSGELSEELEAKKQNVESLNLLIQNNSRELEVKENKYNTLQILIKEREREYDHILKSISRDTEKLVLIEKSMQRKLEENQEMWKKFEDVTALKESRLNDMQRSLDVCRRELDLKREEHKGVQKSINEGEQRTKLEAVKLNSIKNSIAKCSSELELKEKQLLIVRKLKEKTCDSVQKSVERFAHEFEMKERKFKSSVESMEEVVESKLEDLDLIDQKVNERLREAEEKVKNVASIQRLIEERSSELDLKECEFERRVSEFKLSQQESNRKFAEVGFKEKTSILHSVIKIEQEQTHTSSASRQPCMTKENKYLLGLMNQHLESHDLVCREIFAVLQASSTPARLVLEAMQGIYHLHSNSRGKEFDETIIRRSKILLSELSMKASLKIDSQVRREAKKLAIAWGANMKMASENCLEVLCFLHFLVSFSLASDFDVNELHSLLDAVGLNGQASKLIPAICTVDKAPVSLLAEYVKDAENVTAIICKGRRSDEAKKKTMDKEIAILKAVMECIKDCKLQYGFPISSYTISQRLALLENKVQLIEPDVEQLRKRRNGHSAAPQFRPQQIRIKYSRGIVSEDIVGANWSSGKNGGCPSMKHRSS</sequence>
<keyword evidence="4 5" id="KW-0287">Flowering</keyword>
<evidence type="ECO:0000256" key="1">
    <source>
        <dbReference type="ARBA" id="ARBA00008956"/>
    </source>
</evidence>
<keyword evidence="6" id="KW-0175">Coiled coil</keyword>
<proteinExistence type="inferred from homology"/>
<dbReference type="GO" id="GO:0009908">
    <property type="term" value="P:flower development"/>
    <property type="evidence" value="ECO:0007669"/>
    <property type="project" value="UniProtKB-KW"/>
</dbReference>
<accession>A0A2P5DL21</accession>
<dbReference type="PANTHER" id="PTHR31791:SF70">
    <property type="entry name" value="FRIGIDA-LIKE PROTEIN"/>
    <property type="match status" value="1"/>
</dbReference>
<evidence type="ECO:0000313" key="7">
    <source>
        <dbReference type="EMBL" id="PON73976.1"/>
    </source>
</evidence>
<feature type="coiled-coil region" evidence="6">
    <location>
        <begin position="93"/>
        <end position="141"/>
    </location>
</feature>
<dbReference type="Proteomes" id="UP000237105">
    <property type="component" value="Unassembled WGS sequence"/>
</dbReference>
<dbReference type="EMBL" id="JXTB01000031">
    <property type="protein sequence ID" value="PON73976.1"/>
    <property type="molecule type" value="Genomic_DNA"/>
</dbReference>
<dbReference type="Pfam" id="PF07899">
    <property type="entry name" value="Frigida"/>
    <property type="match status" value="2"/>
</dbReference>
<dbReference type="OrthoDB" id="1194450at2759"/>
<comment type="similarity">
    <text evidence="1 5">Belongs to the Frigida family.</text>
</comment>
<reference evidence="8" key="1">
    <citation type="submission" date="2016-06" db="EMBL/GenBank/DDBJ databases">
        <title>Parallel loss of symbiosis genes in relatives of nitrogen-fixing non-legume Parasponia.</title>
        <authorList>
            <person name="Van Velzen R."/>
            <person name="Holmer R."/>
            <person name="Bu F."/>
            <person name="Rutten L."/>
            <person name="Van Zeijl A."/>
            <person name="Liu W."/>
            <person name="Santuari L."/>
            <person name="Cao Q."/>
            <person name="Sharma T."/>
            <person name="Shen D."/>
            <person name="Roswanjaya Y."/>
            <person name="Wardhani T."/>
            <person name="Kalhor M.S."/>
            <person name="Jansen J."/>
            <person name="Van den Hoogen J."/>
            <person name="Gungor B."/>
            <person name="Hartog M."/>
            <person name="Hontelez J."/>
            <person name="Verver J."/>
            <person name="Yang W.-C."/>
            <person name="Schijlen E."/>
            <person name="Repin R."/>
            <person name="Schilthuizen M."/>
            <person name="Schranz E."/>
            <person name="Heidstra R."/>
            <person name="Miyata K."/>
            <person name="Fedorova E."/>
            <person name="Kohlen W."/>
            <person name="Bisseling T."/>
            <person name="Smit S."/>
            <person name="Geurts R."/>
        </authorList>
    </citation>
    <scope>NUCLEOTIDE SEQUENCE [LARGE SCALE GENOMIC DNA]</scope>
    <source>
        <strain evidence="8">cv. WU1-14</strain>
    </source>
</reference>
<feature type="coiled-coil region" evidence="6">
    <location>
        <begin position="188"/>
        <end position="250"/>
    </location>
</feature>
<comment type="caution">
    <text evidence="7">The sequence shown here is derived from an EMBL/GenBank/DDBJ whole genome shotgun (WGS) entry which is preliminary data.</text>
</comment>
<organism evidence="7 8">
    <name type="scientific">Parasponia andersonii</name>
    <name type="common">Sponia andersonii</name>
    <dbReference type="NCBI Taxonomy" id="3476"/>
    <lineage>
        <taxon>Eukaryota</taxon>
        <taxon>Viridiplantae</taxon>
        <taxon>Streptophyta</taxon>
        <taxon>Embryophyta</taxon>
        <taxon>Tracheophyta</taxon>
        <taxon>Spermatophyta</taxon>
        <taxon>Magnoliopsida</taxon>
        <taxon>eudicotyledons</taxon>
        <taxon>Gunneridae</taxon>
        <taxon>Pentapetalae</taxon>
        <taxon>rosids</taxon>
        <taxon>fabids</taxon>
        <taxon>Rosales</taxon>
        <taxon>Cannabaceae</taxon>
        <taxon>Parasponia</taxon>
    </lineage>
</organism>
<protein>
    <recommendedName>
        <fullName evidence="5">FRIGIDA-like protein</fullName>
    </recommendedName>
</protein>
<keyword evidence="8" id="KW-1185">Reference proteome</keyword>
<keyword evidence="3 5" id="KW-0221">Differentiation</keyword>
<evidence type="ECO:0000256" key="2">
    <source>
        <dbReference type="ARBA" id="ARBA00022473"/>
    </source>
</evidence>
<dbReference type="AlphaFoldDB" id="A0A2P5DL21"/>
<keyword evidence="2 5" id="KW-0217">Developmental protein</keyword>
<evidence type="ECO:0000313" key="8">
    <source>
        <dbReference type="Proteomes" id="UP000237105"/>
    </source>
</evidence>
<evidence type="ECO:0000256" key="5">
    <source>
        <dbReference type="RuleBase" id="RU364012"/>
    </source>
</evidence>
<dbReference type="InterPro" id="IPR012474">
    <property type="entry name" value="Frigida"/>
</dbReference>